<dbReference type="EMBL" id="CAJNOJ010000488">
    <property type="protein sequence ID" value="CAF1465634.1"/>
    <property type="molecule type" value="Genomic_DNA"/>
</dbReference>
<sequence>MNCEAFTLENQIGRTDSSISHHDAKTIHNNEDDGIVAQTDESVKETFLPSGSKANRGYFIFVCFTIIIIITGSLIVYYKSPEPPSKTCTYVLKSMADSSIGFDSYPQSVNVADFNKDGLSDIIIVNAGTNNIGVFLRQEDDSFSDQIIYSTGSGSAPSALVLADFNHDQQVDVAVANYGRNNIGIFLGTINGTFTSQKIFSTGSSRPIWIDIGDFNSDTHVDLAVVNYGTDTIGIHFGDGYGNFAQPILTSTGFDSIPYALVVADLNNDMKLDVVVANYGTNNIGIFFGNNDGLSDNQLLINTGVNSQPFAINIYDLNNDTYLDIIVTCSGTNRIGVVLGLGNGSFATIVEYFTGVKAYPVSLAIGDINKDNNADIVIANYAAGNICILFGYGNGLFTEYSVLFSDSQYNPYSIALNDFNNDSYLDIATVDYNYNYLDIVLTYRSYSFLGQISYSTTGLNSYSESVFLADFDNNNQLDMVVANYWTNDILVFLRYTNQTFADQQRYSTGRSSGPTDVISADFDNDNHLDIAVANYGTNTMGIFLNYGNGTFSSQTTYSTGSNSQPIALTSGFFNNDPWIDIVILNYRTGSIRIFLGIGNGSFINQITYSINRNAQPYDVIISDFNKDNCSDIAVANYATNSISVFIGYGNGTFSSQKTFSTGSNSGPTSLVSSDINGDKLLDIIVANYDSNTIGIFYGYGNGSFKLNMTIFTGTNSEPVAITISDMNNDTLPDILVTNYGSGNVGIFLGQANNSFSTQMSYSTGDNSNPYSIAVGDLNNDGYFDIAVANYGTSSAGLFFGYGNGSFSSQITYSTRGSSNPNCVAVGDFNNDTHSDIVVVNYWAGCLDIFLGNGNGTFYHYMTYSTDSGSYPYAVVIGDFNGDLTLDLAIANSGTNVIGIFLGYGDGTFSSQTTYSTGADSEPYSVAIGDLDNDNRLDIAIANYYSNTIGILQGFGNGSFANQTTVLFRAYSGPRSIVLSDLNNDGYLDIVVGYYDADSVAISLGYGNMTFSNQTLYSFATGSTIYDVTVGNINDDNHPDIIVTSYYSRTVTILLGNGDGTFIISASHSTGSGSRPLSVLVRDWNNDNKTDIAVTNCNIDNIFILIGIGNGTFIESANYSTGEGSCPTWIMSGNFNNDNLLDIVVANYDSDTIGVFLGSTYISATREDTYSTGLSPHPRIVTLADFNYDDQLDIALVNYQLGNVGILLGHTNGTFPLQTMFSIDDLSFPTSLALGYLNNDTYIDITVANSGTENVAILYGHGNGSFTQPSMYSTGLDSIPQSVSIGDFNNDKEQDIVIAISGTNNVLTLLKYDTGAFQRQTPLKTGMNSIPRAVAIADFNKDDRLDFVILNSGNENIGIFLGLGDGTFSNQTTYPLEDGSNPWTIVVYDIDKDDCLDILVANSWTDDIAIFLGYGNGTFMEQITYYIDYNTGPEGIAIADFDNDGRWDIVINLQFSNQIVVAYGYENGTFSNKVFYSTGTYSYPGAVAVGDLNHDNYVDIVVANYGTDDIRILYGQSSGNFSNTNSLSCGYNANPKSILIIDLNEDENLDIVVANSGTDNIGIFFGRSDGMTFEQKFLSTGVGSAPYGFVVNDINNDKQLDLIVANYGTNNIGVLLGCVNGSFFSPLTYSTGDYSQPWKVALGDFNNDSRLDAVVASFGTNVADVFLGFANHDYLSAPPFSTGISSQPTSTLVVDLNNDTRLDVIVANNGTNNIMIIFGTGYVAIGHFNDDNRWDLVVANSGTDTIGVFLADETGLFSNQITYSTGLRSRPYSVVVLDFNHDTHLDIAVATYGANSIGVFYGDGNGTFTEQQIFPTGFNSHPYALTIGDINKDNLTDIVATNNGFGNLDVLMKTC</sequence>
<dbReference type="InterPro" id="IPR028994">
    <property type="entry name" value="Integrin_alpha_N"/>
</dbReference>
<name>A0A815QLN6_ADIRI</name>
<gene>
    <name evidence="5" type="ORF">EDS130_LOCUS40443</name>
</gene>
<dbReference type="SUPFAM" id="SSF69318">
    <property type="entry name" value="Integrin alpha N-terminal domain"/>
    <property type="match status" value="5"/>
</dbReference>
<evidence type="ECO:0000313" key="5">
    <source>
        <dbReference type="EMBL" id="CAF1465634.1"/>
    </source>
</evidence>
<dbReference type="PANTHER" id="PTHR44103:SF1">
    <property type="entry name" value="PROPROTEIN CONVERTASE P"/>
    <property type="match status" value="1"/>
</dbReference>
<keyword evidence="1" id="KW-0732">Signal</keyword>
<keyword evidence="2" id="KW-0677">Repeat</keyword>
<dbReference type="InterPro" id="IPR013517">
    <property type="entry name" value="FG-GAP"/>
</dbReference>
<dbReference type="Gene3D" id="2.30.30.100">
    <property type="match status" value="3"/>
</dbReference>
<dbReference type="InterPro" id="IPR013519">
    <property type="entry name" value="Int_alpha_beta-p"/>
</dbReference>
<evidence type="ECO:0000256" key="1">
    <source>
        <dbReference type="ARBA" id="ARBA00022729"/>
    </source>
</evidence>
<feature type="transmembrane region" description="Helical" evidence="4">
    <location>
        <begin position="58"/>
        <end position="78"/>
    </location>
</feature>
<evidence type="ECO:0000256" key="3">
    <source>
        <dbReference type="ARBA" id="ARBA00023180"/>
    </source>
</evidence>
<accession>A0A815QLN6</accession>
<dbReference type="OrthoDB" id="10022113at2759"/>
<evidence type="ECO:0000313" key="6">
    <source>
        <dbReference type="Proteomes" id="UP000663852"/>
    </source>
</evidence>
<keyword evidence="3" id="KW-0325">Glycoprotein</keyword>
<keyword evidence="4" id="KW-1133">Transmembrane helix</keyword>
<dbReference type="Gene3D" id="2.130.10.130">
    <property type="entry name" value="Integrin alpha, N-terminal"/>
    <property type="match status" value="9"/>
</dbReference>
<dbReference type="PANTHER" id="PTHR44103">
    <property type="entry name" value="PROPROTEIN CONVERTASE P"/>
    <property type="match status" value="1"/>
</dbReference>
<evidence type="ECO:0000256" key="4">
    <source>
        <dbReference type="SAM" id="Phobius"/>
    </source>
</evidence>
<dbReference type="SMART" id="SM00191">
    <property type="entry name" value="Int_alpha"/>
    <property type="match status" value="9"/>
</dbReference>
<evidence type="ECO:0000256" key="2">
    <source>
        <dbReference type="ARBA" id="ARBA00022737"/>
    </source>
</evidence>
<dbReference type="Pfam" id="PF13517">
    <property type="entry name" value="FG-GAP_3"/>
    <property type="match status" value="14"/>
</dbReference>
<dbReference type="Proteomes" id="UP000663852">
    <property type="component" value="Unassembled WGS sequence"/>
</dbReference>
<comment type="caution">
    <text evidence="5">The sequence shown here is derived from an EMBL/GenBank/DDBJ whole genome shotgun (WGS) entry which is preliminary data.</text>
</comment>
<reference evidence="5" key="1">
    <citation type="submission" date="2021-02" db="EMBL/GenBank/DDBJ databases">
        <authorList>
            <person name="Nowell W R."/>
        </authorList>
    </citation>
    <scope>NUCLEOTIDE SEQUENCE</scope>
</reference>
<organism evidence="5 6">
    <name type="scientific">Adineta ricciae</name>
    <name type="common">Rotifer</name>
    <dbReference type="NCBI Taxonomy" id="249248"/>
    <lineage>
        <taxon>Eukaryota</taxon>
        <taxon>Metazoa</taxon>
        <taxon>Spiralia</taxon>
        <taxon>Gnathifera</taxon>
        <taxon>Rotifera</taxon>
        <taxon>Eurotatoria</taxon>
        <taxon>Bdelloidea</taxon>
        <taxon>Adinetida</taxon>
        <taxon>Adinetidae</taxon>
        <taxon>Adineta</taxon>
    </lineage>
</organism>
<proteinExistence type="predicted"/>
<keyword evidence="4" id="KW-0812">Transmembrane</keyword>
<protein>
    <submittedName>
        <fullName evidence="5">Uncharacterized protein</fullName>
    </submittedName>
</protein>
<keyword evidence="4" id="KW-0472">Membrane</keyword>